<feature type="signal peptide" evidence="4">
    <location>
        <begin position="1"/>
        <end position="21"/>
    </location>
</feature>
<name>A0ABT3TDB0_9GAMM</name>
<feature type="chain" id="PRO_5045878943" evidence="4">
    <location>
        <begin position="22"/>
        <end position="658"/>
    </location>
</feature>
<dbReference type="CDD" id="cd10280">
    <property type="entry name" value="PQQ_mGDH"/>
    <property type="match status" value="1"/>
</dbReference>
<keyword evidence="7" id="KW-1185">Reference proteome</keyword>
<dbReference type="PANTHER" id="PTHR32303">
    <property type="entry name" value="QUINOPROTEIN ALCOHOL DEHYDROGENASE (CYTOCHROME C)"/>
    <property type="match status" value="1"/>
</dbReference>
<evidence type="ECO:0000256" key="1">
    <source>
        <dbReference type="ARBA" id="ARBA00001931"/>
    </source>
</evidence>
<evidence type="ECO:0000313" key="7">
    <source>
        <dbReference type="Proteomes" id="UP001143362"/>
    </source>
</evidence>
<evidence type="ECO:0000259" key="5">
    <source>
        <dbReference type="Pfam" id="PF01011"/>
    </source>
</evidence>
<organism evidence="6 7">
    <name type="scientific">Candidatus Litorirhabdus singularis</name>
    <dbReference type="NCBI Taxonomy" id="2518993"/>
    <lineage>
        <taxon>Bacteria</taxon>
        <taxon>Pseudomonadati</taxon>
        <taxon>Pseudomonadota</taxon>
        <taxon>Gammaproteobacteria</taxon>
        <taxon>Cellvibrionales</taxon>
        <taxon>Halieaceae</taxon>
        <taxon>Candidatus Litorirhabdus</taxon>
    </lineage>
</organism>
<dbReference type="Pfam" id="PF01011">
    <property type="entry name" value="PQQ"/>
    <property type="match status" value="1"/>
</dbReference>
<gene>
    <name evidence="6" type="ORF">EYC98_05320</name>
</gene>
<feature type="domain" description="Pyrrolo-quinoline quinone repeat" evidence="5">
    <location>
        <begin position="35"/>
        <end position="630"/>
    </location>
</feature>
<evidence type="ECO:0000256" key="2">
    <source>
        <dbReference type="ARBA" id="ARBA00008156"/>
    </source>
</evidence>
<evidence type="ECO:0000256" key="4">
    <source>
        <dbReference type="SAM" id="SignalP"/>
    </source>
</evidence>
<dbReference type="Gene3D" id="2.140.10.10">
    <property type="entry name" value="Quinoprotein alcohol dehydrogenase-like superfamily"/>
    <property type="match status" value="1"/>
</dbReference>
<comment type="caution">
    <text evidence="6">The sequence shown here is derived from an EMBL/GenBank/DDBJ whole genome shotgun (WGS) entry which is preliminary data.</text>
</comment>
<dbReference type="PROSITE" id="PS51257">
    <property type="entry name" value="PROKAR_LIPOPROTEIN"/>
    <property type="match status" value="1"/>
</dbReference>
<dbReference type="SUPFAM" id="SSF50998">
    <property type="entry name" value="Quinoprotein alcohol dehydrogenase-like"/>
    <property type="match status" value="1"/>
</dbReference>
<accession>A0ABT3TDB0</accession>
<reference evidence="6" key="1">
    <citation type="submission" date="2019-02" db="EMBL/GenBank/DDBJ databases">
        <authorList>
            <person name="Li S.-H."/>
        </authorList>
    </citation>
    <scope>NUCLEOTIDE SEQUENCE</scope>
    <source>
        <strain evidence="6">IMCC14734</strain>
    </source>
</reference>
<dbReference type="InterPro" id="IPR002372">
    <property type="entry name" value="PQQ_rpt_dom"/>
</dbReference>
<dbReference type="InterPro" id="IPR011047">
    <property type="entry name" value="Quinoprotein_ADH-like_sf"/>
</dbReference>
<keyword evidence="3" id="KW-0560">Oxidoreductase</keyword>
<dbReference type="SMART" id="SM00564">
    <property type="entry name" value="PQQ"/>
    <property type="match status" value="6"/>
</dbReference>
<evidence type="ECO:0000256" key="3">
    <source>
        <dbReference type="ARBA" id="ARBA00023002"/>
    </source>
</evidence>
<sequence>MRNFYSILTLMLATALLTSCGQPEEIDYSGPTADWTSYGANEGGGHYSAATQITADNVMQLEQAWEYRSGDVRMPGDGTVAYPNGAEFPAMGSGWQLTPLLVNDTLYGCTAFNRMFALDPRTGEELWSVDPQVDISKEVMVNCRGVSSWQGEANSDGICAHRIFMGTMDGRLLAVDGATGQFCKDFGVDGTVDLKAGLGKHLEYEYSAHSPGAILGDKLIMGAMVLDRVHNDMPSGVVRAFDVRTGKKIWHWDPIPPGQTPELDANGEPVYQRGSSNVWSIISVDTERNLVFLPTGNTSTDFYGGLRDNLDYYSSSVVALNGGTGEIVWHFQMVHHDIWDYDTPAQPTLFEFERDGETIPALAQPTKMGHLFLLNRETGEPLFAVEERPVPQGSEVAGEYLSPTQPFPTRPPPLHPSRLGPEDAWGFTFWDKSACRDTLAGLYNEGIFTPPSTQGSLFYPSDFGGNNWGTPALDPERNIAVLNSRFIPAILKLTPREQCSEASAASPQLGTPYCLEIAPVVSPLGVPCNEPPWGTLVAVDLNRGEILWETALGTLEHIAPWPVSLIKGPPNVGGPAVTASGLTFIAGSTDRYLRAFATETGEELWKAPLPTGGHATPMTYRSGKNQKQYVVITAGGHFGMAAYGQMPSDHIIAFALPD</sequence>
<dbReference type="InterPro" id="IPR018391">
    <property type="entry name" value="PQQ_b-propeller_rpt"/>
</dbReference>
<proteinExistence type="inferred from homology"/>
<comment type="similarity">
    <text evidence="2">Belongs to the bacterial PQQ dehydrogenase family.</text>
</comment>
<comment type="cofactor">
    <cofactor evidence="1">
        <name>pyrroloquinoline quinone</name>
        <dbReference type="ChEBI" id="CHEBI:58442"/>
    </cofactor>
</comment>
<dbReference type="RefSeq" id="WP_279244265.1">
    <property type="nucleotide sequence ID" value="NZ_SHNN01000001.1"/>
</dbReference>
<dbReference type="InterPro" id="IPR017511">
    <property type="entry name" value="PQQ_mDH"/>
</dbReference>
<evidence type="ECO:0000313" key="6">
    <source>
        <dbReference type="EMBL" id="MCX2980288.1"/>
    </source>
</evidence>
<dbReference type="PANTHER" id="PTHR32303:SF4">
    <property type="entry name" value="QUINOPROTEIN GLUCOSE DEHYDROGENASE"/>
    <property type="match status" value="1"/>
</dbReference>
<protein>
    <submittedName>
        <fullName evidence="6">Pyrroloquinoline quinone-dependent dehydrogenase</fullName>
    </submittedName>
</protein>
<keyword evidence="4" id="KW-0732">Signal</keyword>
<dbReference type="Proteomes" id="UP001143362">
    <property type="component" value="Unassembled WGS sequence"/>
</dbReference>
<dbReference type="EMBL" id="SHNN01000001">
    <property type="protein sequence ID" value="MCX2980288.1"/>
    <property type="molecule type" value="Genomic_DNA"/>
</dbReference>